<dbReference type="GO" id="GO:0006261">
    <property type="term" value="P:DNA-templated DNA replication"/>
    <property type="evidence" value="ECO:0007669"/>
    <property type="project" value="TreeGrafter"/>
</dbReference>
<dbReference type="GO" id="GO:0017116">
    <property type="term" value="F:single-stranded DNA helicase activity"/>
    <property type="evidence" value="ECO:0007669"/>
    <property type="project" value="TreeGrafter"/>
</dbReference>
<dbReference type="GO" id="GO:0016887">
    <property type="term" value="F:ATP hydrolysis activity"/>
    <property type="evidence" value="ECO:0007669"/>
    <property type="project" value="InterPro"/>
</dbReference>
<evidence type="ECO:0000256" key="6">
    <source>
        <dbReference type="ARBA" id="ARBA00022840"/>
    </source>
</evidence>
<dbReference type="RefSeq" id="WP_077313327.1">
    <property type="nucleotide sequence ID" value="NZ_AP024887.1"/>
</dbReference>
<evidence type="ECO:0000313" key="8">
    <source>
        <dbReference type="EMBL" id="SJL83320.1"/>
    </source>
</evidence>
<dbReference type="Proteomes" id="UP000189475">
    <property type="component" value="Unassembled WGS sequence"/>
</dbReference>
<gene>
    <name evidence="8" type="primary">rarA</name>
    <name evidence="8" type="ORF">VPAL9027_01286</name>
</gene>
<dbReference type="GO" id="GO:0005524">
    <property type="term" value="F:ATP binding"/>
    <property type="evidence" value="ECO:0007669"/>
    <property type="project" value="UniProtKB-KW"/>
</dbReference>
<evidence type="ECO:0000256" key="1">
    <source>
        <dbReference type="ARBA" id="ARBA00002393"/>
    </source>
</evidence>
<dbReference type="GO" id="GO:0003677">
    <property type="term" value="F:DNA binding"/>
    <property type="evidence" value="ECO:0007669"/>
    <property type="project" value="InterPro"/>
</dbReference>
<dbReference type="InterPro" id="IPR027417">
    <property type="entry name" value="P-loop_NTPase"/>
</dbReference>
<keyword evidence="9" id="KW-1185">Reference proteome</keyword>
<proteinExistence type="inferred from homology"/>
<reference evidence="8 9" key="1">
    <citation type="submission" date="2017-02" db="EMBL/GenBank/DDBJ databases">
        <authorList>
            <person name="Peterson S.W."/>
        </authorList>
    </citation>
    <scope>NUCLEOTIDE SEQUENCE [LARGE SCALE GENOMIC DNA]</scope>
    <source>
        <strain evidence="8 9">CECT 9027</strain>
    </source>
</reference>
<keyword evidence="6" id="KW-0067">ATP-binding</keyword>
<evidence type="ECO:0000256" key="4">
    <source>
        <dbReference type="ARBA" id="ARBA00022705"/>
    </source>
</evidence>
<dbReference type="InterPro" id="IPR032423">
    <property type="entry name" value="AAA_assoc_2"/>
</dbReference>
<dbReference type="InterPro" id="IPR051314">
    <property type="entry name" value="AAA_ATPase_RarA/MGS1/WRNIP1"/>
</dbReference>
<dbReference type="STRING" id="1918946.VPAL9027_01286"/>
<dbReference type="PANTHER" id="PTHR13779:SF7">
    <property type="entry name" value="ATPASE WRNIP1"/>
    <property type="match status" value="1"/>
</dbReference>
<dbReference type="CDD" id="cd00009">
    <property type="entry name" value="AAA"/>
    <property type="match status" value="1"/>
</dbReference>
<evidence type="ECO:0000259" key="7">
    <source>
        <dbReference type="SMART" id="SM00382"/>
    </source>
</evidence>
<dbReference type="FunFam" id="1.10.3710.10:FF:000001">
    <property type="entry name" value="Replication-associated recombination protein A"/>
    <property type="match status" value="1"/>
</dbReference>
<dbReference type="Gene3D" id="3.40.50.300">
    <property type="entry name" value="P-loop containing nucleotide triphosphate hydrolases"/>
    <property type="match status" value="1"/>
</dbReference>
<protein>
    <recommendedName>
        <fullName evidence="3">Replication-associated recombination protein A</fullName>
    </recommendedName>
</protein>
<dbReference type="InterPro" id="IPR008921">
    <property type="entry name" value="DNA_pol3_clamp-load_cplx_C"/>
</dbReference>
<dbReference type="AlphaFoldDB" id="A0A1R4B323"/>
<dbReference type="InterPro" id="IPR003959">
    <property type="entry name" value="ATPase_AAA_core"/>
</dbReference>
<evidence type="ECO:0000313" key="9">
    <source>
        <dbReference type="Proteomes" id="UP000189475"/>
    </source>
</evidence>
<feature type="domain" description="AAA+ ATPase" evidence="7">
    <location>
        <begin position="52"/>
        <end position="168"/>
    </location>
</feature>
<dbReference type="SUPFAM" id="SSF52540">
    <property type="entry name" value="P-loop containing nucleoside triphosphate hydrolases"/>
    <property type="match status" value="1"/>
</dbReference>
<dbReference type="GO" id="GO:0000731">
    <property type="term" value="P:DNA synthesis involved in DNA repair"/>
    <property type="evidence" value="ECO:0007669"/>
    <property type="project" value="TreeGrafter"/>
</dbReference>
<evidence type="ECO:0000256" key="3">
    <source>
        <dbReference type="ARBA" id="ARBA00020776"/>
    </source>
</evidence>
<dbReference type="EMBL" id="FUFT01000002">
    <property type="protein sequence ID" value="SJL83320.1"/>
    <property type="molecule type" value="Genomic_DNA"/>
</dbReference>
<dbReference type="Gene3D" id="1.10.3710.10">
    <property type="entry name" value="DNA polymerase III clamp loader subunits, C-terminal domain"/>
    <property type="match status" value="1"/>
</dbReference>
<dbReference type="PANTHER" id="PTHR13779">
    <property type="entry name" value="WERNER HELICASE-INTERACTING PROTEIN 1 FAMILY MEMBER"/>
    <property type="match status" value="1"/>
</dbReference>
<dbReference type="Pfam" id="PF00004">
    <property type="entry name" value="AAA"/>
    <property type="match status" value="1"/>
</dbReference>
<organism evidence="8 9">
    <name type="scientific">Vibrio palustris</name>
    <dbReference type="NCBI Taxonomy" id="1918946"/>
    <lineage>
        <taxon>Bacteria</taxon>
        <taxon>Pseudomonadati</taxon>
        <taxon>Pseudomonadota</taxon>
        <taxon>Gammaproteobacteria</taxon>
        <taxon>Vibrionales</taxon>
        <taxon>Vibrionaceae</taxon>
        <taxon>Vibrio</taxon>
    </lineage>
</organism>
<dbReference type="InterPro" id="IPR021886">
    <property type="entry name" value="MgsA_C"/>
</dbReference>
<name>A0A1R4B323_9VIBR</name>
<keyword evidence="5" id="KW-0547">Nucleotide-binding</keyword>
<dbReference type="InterPro" id="IPR003593">
    <property type="entry name" value="AAA+_ATPase"/>
</dbReference>
<dbReference type="Pfam" id="PF16193">
    <property type="entry name" value="AAA_assoc_2"/>
    <property type="match status" value="1"/>
</dbReference>
<dbReference type="Pfam" id="PF12002">
    <property type="entry name" value="MgsA_C"/>
    <property type="match status" value="1"/>
</dbReference>
<dbReference type="CDD" id="cd18139">
    <property type="entry name" value="HLD_clamp_RarA"/>
    <property type="match status" value="1"/>
</dbReference>
<sequence length="451" mass="50242">MDNYSLNLNFSGDEDFRPLAARMRPQTVEQYIGQQHILGPGKPLRRALEAGQLHSMILWGPPGTGKTTLAEVAANYANAEVERVSAVTSGVKDIRAAIEKARENKRAGRRTILFVDEVHRFNKSQQDAFLPHIEDGTVTFIGATTENPSFELNNALLSRARVYKLTSLTTDEILQALQQAMDDKERGLGHQQANFHDNTLQQLAELVNGDARMSLNYLELLYDMAEDDEHSVKQVTLPLLAEVAGEKVARFDNKGDIWYDLISAVHKSIRGSNPDGALYWAARIISAGGDPLYIARRLLAIASEDIGNADPKAMQVALAAWDCFTRVGPAEGERAIAQAIVYLACAPKSNAVYSAWKQALSDAQQMPEYEVPVHLRNAPTRLMKDMGYGEEYRYAHNEPGAYAAGERYLPPEMQGTRYYEPTNRGLEIKIGQKLEYLADLDAKSPQKRYEK</sequence>
<comment type="function">
    <text evidence="1">DNA-dependent ATPase that plays important roles in cellular responses to stalled DNA replication processes.</text>
</comment>
<dbReference type="Gene3D" id="1.20.272.10">
    <property type="match status" value="1"/>
</dbReference>
<dbReference type="GO" id="GO:0008047">
    <property type="term" value="F:enzyme activator activity"/>
    <property type="evidence" value="ECO:0007669"/>
    <property type="project" value="TreeGrafter"/>
</dbReference>
<evidence type="ECO:0000256" key="2">
    <source>
        <dbReference type="ARBA" id="ARBA00008959"/>
    </source>
</evidence>
<dbReference type="SUPFAM" id="SSF48019">
    <property type="entry name" value="post-AAA+ oligomerization domain-like"/>
    <property type="match status" value="1"/>
</dbReference>
<accession>A0A1R4B323</accession>
<dbReference type="FunFam" id="3.40.50.300:FF:000137">
    <property type="entry name" value="Replication-associated recombination protein A"/>
    <property type="match status" value="1"/>
</dbReference>
<comment type="similarity">
    <text evidence="2">Belongs to the AAA ATPase family. RarA/MGS1/WRNIP1 subfamily.</text>
</comment>
<dbReference type="FunFam" id="1.10.8.60:FF:000029">
    <property type="entry name" value="Replication-associated recombination protein A"/>
    <property type="match status" value="1"/>
</dbReference>
<keyword evidence="4" id="KW-0235">DNA replication</keyword>
<dbReference type="Gene3D" id="1.10.8.60">
    <property type="match status" value="1"/>
</dbReference>
<dbReference type="SMART" id="SM00382">
    <property type="entry name" value="AAA"/>
    <property type="match status" value="1"/>
</dbReference>
<dbReference type="OrthoDB" id="9778364at2"/>
<evidence type="ECO:0000256" key="5">
    <source>
        <dbReference type="ARBA" id="ARBA00022741"/>
    </source>
</evidence>
<dbReference type="FunFam" id="1.20.272.10:FF:000001">
    <property type="entry name" value="Putative AAA family ATPase"/>
    <property type="match status" value="1"/>
</dbReference>